<comment type="similarity">
    <text evidence="1">Belongs to the F420H(2)-dependent quinone reductase family.</text>
</comment>
<keyword evidence="5" id="KW-1185">Reference proteome</keyword>
<dbReference type="InterPro" id="IPR019587">
    <property type="entry name" value="Polyketide_cyclase/dehydratase"/>
</dbReference>
<dbReference type="eggNOG" id="COG3832">
    <property type="taxonomic scope" value="Bacteria"/>
</dbReference>
<evidence type="ECO:0000256" key="2">
    <source>
        <dbReference type="ARBA" id="ARBA00049106"/>
    </source>
</evidence>
<dbReference type="GO" id="GO:0016491">
    <property type="term" value="F:oxidoreductase activity"/>
    <property type="evidence" value="ECO:0007669"/>
    <property type="project" value="InterPro"/>
</dbReference>
<dbReference type="HOGENOM" id="CLU_769098_0_0_11"/>
<dbReference type="GO" id="GO:0005886">
    <property type="term" value="C:plasma membrane"/>
    <property type="evidence" value="ECO:0007669"/>
    <property type="project" value="TreeGrafter"/>
</dbReference>
<dbReference type="PANTHER" id="PTHR39428:SF3">
    <property type="entry name" value="DEAZAFLAVIN-DEPENDENT NITROREDUCTASE"/>
    <property type="match status" value="1"/>
</dbReference>
<gene>
    <name evidence="4" type="ORF">O3I_033210</name>
</gene>
<evidence type="ECO:0000256" key="1">
    <source>
        <dbReference type="ARBA" id="ARBA00008710"/>
    </source>
</evidence>
<sequence>MQKLTVERVIAAPIETVFNWFADTENYSASQAVLQNKLIQPAADVPYGVGAVRKVTWFFGRYTERITTYDAPHKIGWVIESGFPAIRHQGAELNFSEVAGGTRVVLTTTAEAAIPFGADFATRTFGFPVLAAGYRSVLKTAEVAITSPRKAQQRTRQGWLAKPRNYVFDQVLKLIRNIHHLMLKVSGGKWGNKQFGMAAIELHVLGRKSKARRTAVLWVPVMEPGRVVLVASKEGDDRDPEWYKNLVATPEVELTIDGVTTPWLAHTADRAEKAELWPRIVKAYHGFAVYQTRTDRDIPVVVCVPREDVGSAADQAFAAGRAKAASKANEAAASNGAAGATKTAGATKAAGAAKPAAARK</sequence>
<evidence type="ECO:0000313" key="4">
    <source>
        <dbReference type="EMBL" id="AFU04591.1"/>
    </source>
</evidence>
<dbReference type="GO" id="GO:0070967">
    <property type="term" value="F:coenzyme F420 binding"/>
    <property type="evidence" value="ECO:0007669"/>
    <property type="project" value="TreeGrafter"/>
</dbReference>
<dbReference type="SUPFAM" id="SSF55961">
    <property type="entry name" value="Bet v1-like"/>
    <property type="match status" value="1"/>
</dbReference>
<evidence type="ECO:0000256" key="3">
    <source>
        <dbReference type="SAM" id="MobiDB-lite"/>
    </source>
</evidence>
<protein>
    <recommendedName>
        <fullName evidence="6">Deazaflavin-dependent nitroreductase family protein</fullName>
    </recommendedName>
</protein>
<dbReference type="Gene3D" id="3.30.530.20">
    <property type="match status" value="1"/>
</dbReference>
<dbReference type="RefSeq" id="WP_014987442.1">
    <property type="nucleotide sequence ID" value="NC_018681.1"/>
</dbReference>
<name>K0FAV4_NOCB7</name>
<dbReference type="InterPro" id="IPR023393">
    <property type="entry name" value="START-like_dom_sf"/>
</dbReference>
<dbReference type="Pfam" id="PF10604">
    <property type="entry name" value="Polyketide_cyc2"/>
    <property type="match status" value="1"/>
</dbReference>
<proteinExistence type="inferred from homology"/>
<dbReference type="STRING" id="1133849.O3I_033210"/>
<evidence type="ECO:0008006" key="6">
    <source>
        <dbReference type="Google" id="ProtNLM"/>
    </source>
</evidence>
<dbReference type="Proteomes" id="UP000006304">
    <property type="component" value="Chromosome"/>
</dbReference>
<dbReference type="NCBIfam" id="TIGR00026">
    <property type="entry name" value="hi_GC_TIGR00026"/>
    <property type="match status" value="1"/>
</dbReference>
<reference evidence="4 5" key="1">
    <citation type="journal article" date="2012" name="J. Bacteriol.">
        <title>Complete genome sequence of Nocardia brasiliensis HUJEG-1.</title>
        <authorList>
            <person name="Vera-Cabrera L."/>
            <person name="Ortiz-Lopez R."/>
            <person name="Elizondo-Gonzalez R."/>
            <person name="Perez-Maya A.A."/>
            <person name="Ocampo-Candiani J."/>
        </authorList>
    </citation>
    <scope>NUCLEOTIDE SEQUENCE [LARGE SCALE GENOMIC DNA]</scope>
    <source>
        <strain evidence="5">ATCC 700358</strain>
    </source>
</reference>
<dbReference type="Gene3D" id="2.30.110.10">
    <property type="entry name" value="Electron Transport, Fmn-binding Protein, Chain A"/>
    <property type="match status" value="1"/>
</dbReference>
<evidence type="ECO:0000313" key="5">
    <source>
        <dbReference type="Proteomes" id="UP000006304"/>
    </source>
</evidence>
<dbReference type="InterPro" id="IPR012349">
    <property type="entry name" value="Split_barrel_FMN-bd"/>
</dbReference>
<feature type="region of interest" description="Disordered" evidence="3">
    <location>
        <begin position="324"/>
        <end position="360"/>
    </location>
</feature>
<dbReference type="CDD" id="cd07821">
    <property type="entry name" value="PYR_PYL_RCAR_like"/>
    <property type="match status" value="1"/>
</dbReference>
<organism evidence="4 5">
    <name type="scientific">Nocardia brasiliensis (strain ATCC 700358 / HUJEG-1)</name>
    <dbReference type="NCBI Taxonomy" id="1133849"/>
    <lineage>
        <taxon>Bacteria</taxon>
        <taxon>Bacillati</taxon>
        <taxon>Actinomycetota</taxon>
        <taxon>Actinomycetes</taxon>
        <taxon>Mycobacteriales</taxon>
        <taxon>Nocardiaceae</taxon>
        <taxon>Nocardia</taxon>
    </lineage>
</organism>
<dbReference type="InterPro" id="IPR004378">
    <property type="entry name" value="F420H2_quin_Rdtase"/>
</dbReference>
<dbReference type="Pfam" id="PF04075">
    <property type="entry name" value="F420H2_quin_red"/>
    <property type="match status" value="1"/>
</dbReference>
<dbReference type="PANTHER" id="PTHR39428">
    <property type="entry name" value="F420H(2)-DEPENDENT QUINONE REDUCTASE RV1261C"/>
    <property type="match status" value="1"/>
</dbReference>
<dbReference type="AlphaFoldDB" id="K0FAV4"/>
<dbReference type="EMBL" id="CP003876">
    <property type="protein sequence ID" value="AFU04591.1"/>
    <property type="molecule type" value="Genomic_DNA"/>
</dbReference>
<accession>K0FAV4</accession>
<comment type="catalytic activity">
    <reaction evidence="2">
        <text>oxidized coenzyme F420-(gamma-L-Glu)(n) + a quinol + H(+) = reduced coenzyme F420-(gamma-L-Glu)(n) + a quinone</text>
        <dbReference type="Rhea" id="RHEA:39663"/>
        <dbReference type="Rhea" id="RHEA-COMP:12939"/>
        <dbReference type="Rhea" id="RHEA-COMP:14378"/>
        <dbReference type="ChEBI" id="CHEBI:15378"/>
        <dbReference type="ChEBI" id="CHEBI:24646"/>
        <dbReference type="ChEBI" id="CHEBI:132124"/>
        <dbReference type="ChEBI" id="CHEBI:133980"/>
        <dbReference type="ChEBI" id="CHEBI:139511"/>
    </reaction>
</comment>
<dbReference type="KEGG" id="nbr:O3I_033210"/>